<evidence type="ECO:0000313" key="2">
    <source>
        <dbReference type="Proteomes" id="UP000199520"/>
    </source>
</evidence>
<evidence type="ECO:0000313" key="1">
    <source>
        <dbReference type="EMBL" id="SFL88143.1"/>
    </source>
</evidence>
<reference evidence="2" key="1">
    <citation type="submission" date="2016-10" db="EMBL/GenBank/DDBJ databases">
        <authorList>
            <person name="Varghese N."/>
            <person name="Submissions S."/>
        </authorList>
    </citation>
    <scope>NUCLEOTIDE SEQUENCE [LARGE SCALE GENOMIC DNA]</scope>
    <source>
        <strain evidence="2">DSM 13327</strain>
    </source>
</reference>
<name>A0A1I4LBI9_9FIRM</name>
<dbReference type="RefSeq" id="WP_245754964.1">
    <property type="nucleotide sequence ID" value="NZ_FOTS01000023.1"/>
</dbReference>
<accession>A0A1I4LBI9</accession>
<proteinExistence type="predicted"/>
<dbReference type="AlphaFoldDB" id="A0A1I4LBI9"/>
<dbReference type="Proteomes" id="UP000199520">
    <property type="component" value="Unassembled WGS sequence"/>
</dbReference>
<sequence>MNKKIIDMNSEEDFFEILKTSFIKYKTENNKSIELLLFIIMGLSHLNEWIAPGYAPFTKNGNINVPKTKYEQFSNDVYLTNEHKIVREICNKAKRIESSVKPLISCTRSLDGATDFDNGLVTSYTVDGRDITEIMEKLIRFYQTRWFN</sequence>
<organism evidence="1 2">
    <name type="scientific">Pelosinus propionicus DSM 13327</name>
    <dbReference type="NCBI Taxonomy" id="1123291"/>
    <lineage>
        <taxon>Bacteria</taxon>
        <taxon>Bacillati</taxon>
        <taxon>Bacillota</taxon>
        <taxon>Negativicutes</taxon>
        <taxon>Selenomonadales</taxon>
        <taxon>Sporomusaceae</taxon>
        <taxon>Pelosinus</taxon>
    </lineage>
</organism>
<dbReference type="EMBL" id="FOTS01000023">
    <property type="protein sequence ID" value="SFL88143.1"/>
    <property type="molecule type" value="Genomic_DNA"/>
</dbReference>
<keyword evidence="2" id="KW-1185">Reference proteome</keyword>
<gene>
    <name evidence="1" type="ORF">SAMN04490355_102376</name>
</gene>
<protein>
    <submittedName>
        <fullName evidence="1">Uncharacterized protein</fullName>
    </submittedName>
</protein>